<accession>A0A9X8QUP4</accession>
<keyword evidence="1" id="KW-1133">Transmembrane helix</keyword>
<feature type="transmembrane region" description="Helical" evidence="1">
    <location>
        <begin position="80"/>
        <end position="100"/>
    </location>
</feature>
<name>A0A9X8QUP4_9ACTN</name>
<feature type="transmembrane region" description="Helical" evidence="1">
    <location>
        <begin position="21"/>
        <end position="43"/>
    </location>
</feature>
<keyword evidence="1" id="KW-0812">Transmembrane</keyword>
<feature type="transmembrane region" description="Helical" evidence="1">
    <location>
        <begin position="106"/>
        <end position="127"/>
    </location>
</feature>
<gene>
    <name evidence="2" type="ORF">SAMN05216268_109283</name>
</gene>
<dbReference type="RefSeq" id="WP_073445689.1">
    <property type="nucleotide sequence ID" value="NZ_FRBK01000009.1"/>
</dbReference>
<protein>
    <submittedName>
        <fullName evidence="2">Uncharacterized protein</fullName>
    </submittedName>
</protein>
<sequence length="136" mass="14617">MSFTRLHPTAALLPGRLRKNLLIGFLAGLGSYLFASLGDTWGQGTYFQDMASTEAWPWFVIVGAIAVTAPCLIDAVFRATLAMTLMVCGYYLLGSGIELQGNRDAFFAWGAVALTAVPLTATMAYGIKYAAGRLLR</sequence>
<dbReference type="Proteomes" id="UP000184388">
    <property type="component" value="Unassembled WGS sequence"/>
</dbReference>
<evidence type="ECO:0000313" key="3">
    <source>
        <dbReference type="Proteomes" id="UP000184388"/>
    </source>
</evidence>
<keyword evidence="1" id="KW-0472">Membrane</keyword>
<proteinExistence type="predicted"/>
<organism evidence="2 3">
    <name type="scientific">Streptomyces yunnanensis</name>
    <dbReference type="NCBI Taxonomy" id="156453"/>
    <lineage>
        <taxon>Bacteria</taxon>
        <taxon>Bacillati</taxon>
        <taxon>Actinomycetota</taxon>
        <taxon>Actinomycetes</taxon>
        <taxon>Kitasatosporales</taxon>
        <taxon>Streptomycetaceae</taxon>
        <taxon>Streptomyces</taxon>
    </lineage>
</organism>
<comment type="caution">
    <text evidence="2">The sequence shown here is derived from an EMBL/GenBank/DDBJ whole genome shotgun (WGS) entry which is preliminary data.</text>
</comment>
<evidence type="ECO:0000313" key="2">
    <source>
        <dbReference type="EMBL" id="SHM25895.1"/>
    </source>
</evidence>
<evidence type="ECO:0000256" key="1">
    <source>
        <dbReference type="SAM" id="Phobius"/>
    </source>
</evidence>
<reference evidence="3" key="1">
    <citation type="submission" date="2016-11" db="EMBL/GenBank/DDBJ databases">
        <authorList>
            <person name="Jaros S."/>
            <person name="Januszkiewicz K."/>
            <person name="Wedrychowicz H."/>
        </authorList>
    </citation>
    <scope>NUCLEOTIDE SEQUENCE [LARGE SCALE GENOMIC DNA]</scope>
    <source>
        <strain evidence="3">CGMCC 4.3555</strain>
    </source>
</reference>
<dbReference type="EMBL" id="FRBK01000009">
    <property type="protein sequence ID" value="SHM25895.1"/>
    <property type="molecule type" value="Genomic_DNA"/>
</dbReference>
<dbReference type="AlphaFoldDB" id="A0A9X8QUP4"/>
<feature type="transmembrane region" description="Helical" evidence="1">
    <location>
        <begin position="55"/>
        <end position="73"/>
    </location>
</feature>